<feature type="compositionally biased region" description="Polar residues" evidence="1">
    <location>
        <begin position="80"/>
        <end position="92"/>
    </location>
</feature>
<evidence type="ECO:0000256" key="1">
    <source>
        <dbReference type="SAM" id="MobiDB-lite"/>
    </source>
</evidence>
<evidence type="ECO:0000313" key="2">
    <source>
        <dbReference type="EMBL" id="JAT35599.1"/>
    </source>
</evidence>
<accession>A0A1B6MIA8</accession>
<protein>
    <submittedName>
        <fullName evidence="2">Uncharacterized protein</fullName>
    </submittedName>
</protein>
<dbReference type="EMBL" id="GEBQ01004378">
    <property type="protein sequence ID" value="JAT35599.1"/>
    <property type="molecule type" value="Transcribed_RNA"/>
</dbReference>
<gene>
    <name evidence="2" type="ORF">g.36535</name>
</gene>
<organism evidence="2">
    <name type="scientific">Graphocephala atropunctata</name>
    <dbReference type="NCBI Taxonomy" id="36148"/>
    <lineage>
        <taxon>Eukaryota</taxon>
        <taxon>Metazoa</taxon>
        <taxon>Ecdysozoa</taxon>
        <taxon>Arthropoda</taxon>
        <taxon>Hexapoda</taxon>
        <taxon>Insecta</taxon>
        <taxon>Pterygota</taxon>
        <taxon>Neoptera</taxon>
        <taxon>Paraneoptera</taxon>
        <taxon>Hemiptera</taxon>
        <taxon>Auchenorrhyncha</taxon>
        <taxon>Membracoidea</taxon>
        <taxon>Cicadellidae</taxon>
        <taxon>Cicadellinae</taxon>
        <taxon>Cicadellini</taxon>
        <taxon>Graphocephala</taxon>
    </lineage>
</organism>
<name>A0A1B6MIA8_9HEMI</name>
<dbReference type="AlphaFoldDB" id="A0A1B6MIA8"/>
<proteinExistence type="predicted"/>
<reference evidence="2" key="1">
    <citation type="submission" date="2015-11" db="EMBL/GenBank/DDBJ databases">
        <title>De novo transcriptome assembly of four potential Pierce s Disease insect vectors from Arizona vineyards.</title>
        <authorList>
            <person name="Tassone E.E."/>
        </authorList>
    </citation>
    <scope>NUCLEOTIDE SEQUENCE</scope>
</reference>
<sequence>MFDTDVLRVLVRRATQWTTGQSWTPSLKSWIDVLIQDNRHITVELIGEKVNASLGTIHNIIHNKLQYKKTCARLVPRQLTDAQQRNPDSNQSKVEKSIFD</sequence>
<feature type="region of interest" description="Disordered" evidence="1">
    <location>
        <begin position="78"/>
        <end position="100"/>
    </location>
</feature>